<dbReference type="HOGENOM" id="CLU_1447855_0_0_1"/>
<dbReference type="Gene3D" id="2.60.120.10">
    <property type="entry name" value="Jelly Rolls"/>
    <property type="match status" value="1"/>
</dbReference>
<dbReference type="Proteomes" id="UP000053593">
    <property type="component" value="Unassembled WGS sequence"/>
</dbReference>
<keyword evidence="2" id="KW-1185">Reference proteome</keyword>
<evidence type="ECO:0000313" key="2">
    <source>
        <dbReference type="Proteomes" id="UP000053593"/>
    </source>
</evidence>
<proteinExistence type="predicted"/>
<protein>
    <submittedName>
        <fullName evidence="1">Uncharacterized protein</fullName>
    </submittedName>
</protein>
<dbReference type="AlphaFoldDB" id="A0A0D0BFP5"/>
<reference evidence="1 2" key="1">
    <citation type="submission" date="2014-04" db="EMBL/GenBank/DDBJ databases">
        <title>Evolutionary Origins and Diversification of the Mycorrhizal Mutualists.</title>
        <authorList>
            <consortium name="DOE Joint Genome Institute"/>
            <consortium name="Mycorrhizal Genomics Consortium"/>
            <person name="Kohler A."/>
            <person name="Kuo A."/>
            <person name="Nagy L.G."/>
            <person name="Floudas D."/>
            <person name="Copeland A."/>
            <person name="Barry K.W."/>
            <person name="Cichocki N."/>
            <person name="Veneault-Fourrey C."/>
            <person name="LaButti K."/>
            <person name="Lindquist E.A."/>
            <person name="Lipzen A."/>
            <person name="Lundell T."/>
            <person name="Morin E."/>
            <person name="Murat C."/>
            <person name="Riley R."/>
            <person name="Ohm R."/>
            <person name="Sun H."/>
            <person name="Tunlid A."/>
            <person name="Henrissat B."/>
            <person name="Grigoriev I.V."/>
            <person name="Hibbett D.S."/>
            <person name="Martin F."/>
        </authorList>
    </citation>
    <scope>NUCLEOTIDE SEQUENCE [LARGE SCALE GENOMIC DNA]</scope>
    <source>
        <strain evidence="1 2">FD-317 M1</strain>
    </source>
</reference>
<sequence length="191" mass="21038">MSLRAHILRNDFSIDLSRPVPAETLDALGWKTASLSGSPDPEQSARKLAQDWGISLTEDSVTLFDLKKNADNPPKIAEVLVQMLQFSGTTTFAFTMDAAAFLKSGNINFDVEDVASKSWIHLELGPTQMYRIPAGAKLRITFSDQKTNMAGLGFINGGLSNLGVIEEKDLDKCTIRMAYLRSIGKDYYNKS</sequence>
<organism evidence="1 2">
    <name type="scientific">Collybiopsis luxurians FD-317 M1</name>
    <dbReference type="NCBI Taxonomy" id="944289"/>
    <lineage>
        <taxon>Eukaryota</taxon>
        <taxon>Fungi</taxon>
        <taxon>Dikarya</taxon>
        <taxon>Basidiomycota</taxon>
        <taxon>Agaricomycotina</taxon>
        <taxon>Agaricomycetes</taxon>
        <taxon>Agaricomycetidae</taxon>
        <taxon>Agaricales</taxon>
        <taxon>Marasmiineae</taxon>
        <taxon>Omphalotaceae</taxon>
        <taxon>Collybiopsis</taxon>
        <taxon>Collybiopsis luxurians</taxon>
    </lineage>
</organism>
<evidence type="ECO:0000313" key="1">
    <source>
        <dbReference type="EMBL" id="KIK62730.1"/>
    </source>
</evidence>
<name>A0A0D0BFP5_9AGAR</name>
<gene>
    <name evidence="1" type="ORF">GYMLUDRAFT_242375</name>
</gene>
<accession>A0A0D0BFP5</accession>
<dbReference type="InterPro" id="IPR014710">
    <property type="entry name" value="RmlC-like_jellyroll"/>
</dbReference>
<dbReference type="EMBL" id="KN834766">
    <property type="protein sequence ID" value="KIK62730.1"/>
    <property type="molecule type" value="Genomic_DNA"/>
</dbReference>